<comment type="caution">
    <text evidence="2">The sequence shown here is derived from an EMBL/GenBank/DDBJ whole genome shotgun (WGS) entry which is preliminary data.</text>
</comment>
<dbReference type="Proteomes" id="UP000013776">
    <property type="component" value="Unassembled WGS sequence"/>
</dbReference>
<dbReference type="OrthoDB" id="5299849at2759"/>
<dbReference type="VEuPathDB" id="FungiDB:TAPDE_002050"/>
<reference evidence="2 3" key="1">
    <citation type="journal article" date="2013" name="MBio">
        <title>Genome sequencing of the plant pathogen Taphrina deformans, the causal agent of peach leaf curl.</title>
        <authorList>
            <person name="Cisse O.H."/>
            <person name="Almeida J.M.G.C.F."/>
            <person name="Fonseca A."/>
            <person name="Kumar A.A."/>
            <person name="Salojaervi J."/>
            <person name="Overmyer K."/>
            <person name="Hauser P.M."/>
            <person name="Pagni M."/>
        </authorList>
    </citation>
    <scope>NUCLEOTIDE SEQUENCE [LARGE SCALE GENOMIC DNA]</scope>
    <source>
        <strain evidence="3">PYCC 5710 / ATCC 11124 / CBS 356.35 / IMI 108563 / JCM 9778 / NBRC 8474</strain>
    </source>
</reference>
<accession>R4X9L7</accession>
<proteinExistence type="predicted"/>
<dbReference type="PANTHER" id="PTHR28029:SF1">
    <property type="entry name" value="PROTEIN ILM1"/>
    <property type="match status" value="1"/>
</dbReference>
<dbReference type="EMBL" id="CAHR02000070">
    <property type="protein sequence ID" value="CCG82110.1"/>
    <property type="molecule type" value="Genomic_DNA"/>
</dbReference>
<feature type="transmembrane region" description="Helical" evidence="1">
    <location>
        <begin position="80"/>
        <end position="102"/>
    </location>
</feature>
<protein>
    <submittedName>
        <fullName evidence="2">Uncharacterized protein</fullName>
    </submittedName>
</protein>
<sequence>MAILAVRQQLLIYTTLLSSLSFFCLFSPAKILKQGTLLLIGDAMELRQYPYTAYSLAPTGFVLAVLALIYLTIYLRNDMGFLNAITSLRFLGAALICGWSYFSKEPPIGNSLIFSFGFGDLVFQVKARCHFNAMN</sequence>
<dbReference type="AlphaFoldDB" id="R4X9L7"/>
<keyword evidence="1" id="KW-0472">Membrane</keyword>
<gene>
    <name evidence="2" type="ORF">TAPDE_002050</name>
</gene>
<evidence type="ECO:0000256" key="1">
    <source>
        <dbReference type="SAM" id="Phobius"/>
    </source>
</evidence>
<dbReference type="InterPro" id="IPR018815">
    <property type="entry name" value="Incr_loss_mito_DNA_1"/>
</dbReference>
<keyword evidence="1" id="KW-1133">Transmembrane helix</keyword>
<feature type="transmembrane region" description="Helical" evidence="1">
    <location>
        <begin position="12"/>
        <end position="31"/>
    </location>
</feature>
<keyword evidence="3" id="KW-1185">Reference proteome</keyword>
<evidence type="ECO:0000313" key="2">
    <source>
        <dbReference type="EMBL" id="CCG82110.1"/>
    </source>
</evidence>
<evidence type="ECO:0000313" key="3">
    <source>
        <dbReference type="Proteomes" id="UP000013776"/>
    </source>
</evidence>
<dbReference type="eggNOG" id="ENOG502SFVW">
    <property type="taxonomic scope" value="Eukaryota"/>
</dbReference>
<feature type="transmembrane region" description="Helical" evidence="1">
    <location>
        <begin position="51"/>
        <end position="73"/>
    </location>
</feature>
<organism evidence="2 3">
    <name type="scientific">Taphrina deformans (strain PYCC 5710 / ATCC 11124 / CBS 356.35 / IMI 108563 / JCM 9778 / NBRC 8474)</name>
    <name type="common">Peach leaf curl fungus</name>
    <name type="synonym">Lalaria deformans</name>
    <dbReference type="NCBI Taxonomy" id="1097556"/>
    <lineage>
        <taxon>Eukaryota</taxon>
        <taxon>Fungi</taxon>
        <taxon>Dikarya</taxon>
        <taxon>Ascomycota</taxon>
        <taxon>Taphrinomycotina</taxon>
        <taxon>Taphrinomycetes</taxon>
        <taxon>Taphrinales</taxon>
        <taxon>Taphrinaceae</taxon>
        <taxon>Taphrina</taxon>
    </lineage>
</organism>
<dbReference type="PANTHER" id="PTHR28029">
    <property type="entry name" value="PROTEIN ILM1"/>
    <property type="match status" value="1"/>
</dbReference>
<keyword evidence="1" id="KW-0812">Transmembrane</keyword>
<name>R4X9L7_TAPDE</name>